<evidence type="ECO:0000313" key="1">
    <source>
        <dbReference type="EMBL" id="AZS16466.1"/>
    </source>
</evidence>
<sequence length="168" mass="19802">MGEWHDINNLGEEVLSFISTGEKKKPFSEFYNYDNHQYTIHCLNSTLNHYLITLREVVFEEVRAEMFPDYPSRQRGLWVMPMDSKPFIYWWGNLGREGKLFSVKLTGKLHRANQDFLILNTRPLNVLRENAIKYWSGDGAQNSYQAEILFEGDVEVLEEINYTVDEKL</sequence>
<accession>A0A3Q9ID87</accession>
<dbReference type="KEGG" id="plut:EI981_19765"/>
<dbReference type="Proteomes" id="UP000270678">
    <property type="component" value="Chromosome"/>
</dbReference>
<dbReference type="EMBL" id="CP034346">
    <property type="protein sequence ID" value="AZS16466.1"/>
    <property type="molecule type" value="Genomic_DNA"/>
</dbReference>
<reference evidence="2" key="1">
    <citation type="submission" date="2018-12" db="EMBL/GenBank/DDBJ databases">
        <title>Complete genome sequence of Paenibacillus sp. MBLB1234.</title>
        <authorList>
            <person name="Nam Y.-D."/>
            <person name="Kang J."/>
            <person name="Chung W.-H."/>
            <person name="Park Y.S."/>
        </authorList>
    </citation>
    <scope>NUCLEOTIDE SEQUENCE [LARGE SCALE GENOMIC DNA]</scope>
    <source>
        <strain evidence="2">MBLB1234</strain>
    </source>
</reference>
<dbReference type="SUPFAM" id="SSF56399">
    <property type="entry name" value="ADP-ribosylation"/>
    <property type="match status" value="1"/>
</dbReference>
<name>A0A3Q9ID87_9BACL</name>
<gene>
    <name evidence="1" type="ORF">EI981_19765</name>
</gene>
<dbReference type="OrthoDB" id="1496211at2"/>
<protein>
    <submittedName>
        <fullName evidence="1">DUF2441 domain-containing protein</fullName>
    </submittedName>
</protein>
<evidence type="ECO:0000313" key="2">
    <source>
        <dbReference type="Proteomes" id="UP000270678"/>
    </source>
</evidence>
<organism evidence="1 2">
    <name type="scientific">Paenibacillus lutimineralis</name>
    <dbReference type="NCBI Taxonomy" id="2707005"/>
    <lineage>
        <taxon>Bacteria</taxon>
        <taxon>Bacillati</taxon>
        <taxon>Bacillota</taxon>
        <taxon>Bacilli</taxon>
        <taxon>Bacillales</taxon>
        <taxon>Paenibacillaceae</taxon>
        <taxon>Paenibacillus</taxon>
    </lineage>
</organism>
<proteinExistence type="predicted"/>
<keyword evidence="2" id="KW-1185">Reference proteome</keyword>
<dbReference type="AlphaFoldDB" id="A0A3Q9ID87"/>